<feature type="region of interest" description="Disordered" evidence="8">
    <location>
        <begin position="1440"/>
        <end position="1475"/>
    </location>
</feature>
<reference evidence="12 13" key="1">
    <citation type="submission" date="2021-06" db="EMBL/GenBank/DDBJ databases">
        <authorList>
            <person name="Palmer J.M."/>
        </authorList>
    </citation>
    <scope>NUCLEOTIDE SEQUENCE [LARGE SCALE GENOMIC DNA]</scope>
    <source>
        <strain evidence="12 13">MEX-2019</strain>
        <tissue evidence="12">Muscle</tissue>
    </source>
</reference>
<evidence type="ECO:0000256" key="7">
    <source>
        <dbReference type="PROSITE-ProRule" id="PRU00039"/>
    </source>
</evidence>
<dbReference type="InterPro" id="IPR006207">
    <property type="entry name" value="Cys_knot_C"/>
</dbReference>
<feature type="compositionally biased region" description="Low complexity" evidence="8">
    <location>
        <begin position="1514"/>
        <end position="1528"/>
    </location>
</feature>
<dbReference type="PANTHER" id="PTHR11339">
    <property type="entry name" value="EXTRACELLULAR MATRIX GLYCOPROTEIN RELATED"/>
    <property type="match status" value="1"/>
</dbReference>
<feature type="chain" id="PRO_5043620120" description="Otogelin-like protein" evidence="9">
    <location>
        <begin position="27"/>
        <end position="2350"/>
    </location>
</feature>
<dbReference type="Pfam" id="PF05270">
    <property type="entry name" value="AbfB"/>
    <property type="match status" value="1"/>
</dbReference>
<dbReference type="InterPro" id="IPR001846">
    <property type="entry name" value="VWF_type-D"/>
</dbReference>
<dbReference type="Gene3D" id="2.10.25.10">
    <property type="entry name" value="Laminin"/>
    <property type="match status" value="5"/>
</dbReference>
<dbReference type="InterPro" id="IPR058754">
    <property type="entry name" value="OTOGL-like_N"/>
</dbReference>
<evidence type="ECO:0000256" key="8">
    <source>
        <dbReference type="SAM" id="MobiDB-lite"/>
    </source>
</evidence>
<dbReference type="Proteomes" id="UP001311232">
    <property type="component" value="Unassembled WGS sequence"/>
</dbReference>
<gene>
    <name evidence="12" type="ORF">CRENBAI_015884</name>
</gene>
<evidence type="ECO:0000256" key="6">
    <source>
        <dbReference type="ARBA" id="ARBA00061260"/>
    </source>
</evidence>
<feature type="region of interest" description="Disordered" evidence="8">
    <location>
        <begin position="1514"/>
        <end position="1546"/>
    </location>
</feature>
<evidence type="ECO:0000256" key="4">
    <source>
        <dbReference type="ARBA" id="ARBA00023157"/>
    </source>
</evidence>
<keyword evidence="9" id="KW-0732">Signal</keyword>
<evidence type="ECO:0000256" key="5">
    <source>
        <dbReference type="ARBA" id="ARBA00023180"/>
    </source>
</evidence>
<dbReference type="SMART" id="SM00041">
    <property type="entry name" value="CT"/>
    <property type="match status" value="1"/>
</dbReference>
<dbReference type="GO" id="GO:0005615">
    <property type="term" value="C:extracellular space"/>
    <property type="evidence" value="ECO:0007669"/>
    <property type="project" value="TreeGrafter"/>
</dbReference>
<dbReference type="InterPro" id="IPR036084">
    <property type="entry name" value="Ser_inhib-like_sf"/>
</dbReference>
<feature type="signal peptide" evidence="9">
    <location>
        <begin position="1"/>
        <end position="26"/>
    </location>
</feature>
<dbReference type="GO" id="GO:0046373">
    <property type="term" value="P:L-arabinose metabolic process"/>
    <property type="evidence" value="ECO:0007669"/>
    <property type="project" value="InterPro"/>
</dbReference>
<dbReference type="EMBL" id="JAHHUM010002627">
    <property type="protein sequence ID" value="KAK5602165.1"/>
    <property type="molecule type" value="Genomic_DNA"/>
</dbReference>
<dbReference type="Gene3D" id="2.80.10.50">
    <property type="match status" value="1"/>
</dbReference>
<feature type="domain" description="VWFD" evidence="11">
    <location>
        <begin position="121"/>
        <end position="297"/>
    </location>
</feature>
<dbReference type="SMART" id="SM00215">
    <property type="entry name" value="VWC_out"/>
    <property type="match status" value="3"/>
</dbReference>
<evidence type="ECO:0000313" key="13">
    <source>
        <dbReference type="Proteomes" id="UP001311232"/>
    </source>
</evidence>
<dbReference type="PANTHER" id="PTHR11339:SF225">
    <property type="entry name" value="OTOGELIN-LIKE PROTEIN"/>
    <property type="match status" value="1"/>
</dbReference>
<dbReference type="PROSITE" id="PS01225">
    <property type="entry name" value="CTCK_2"/>
    <property type="match status" value="1"/>
</dbReference>
<dbReference type="Pfam" id="PF08742">
    <property type="entry name" value="C8"/>
    <property type="match status" value="4"/>
</dbReference>
<dbReference type="Pfam" id="PF25960">
    <property type="entry name" value="Fn1-VW_OTOGL"/>
    <property type="match status" value="1"/>
</dbReference>
<dbReference type="InterPro" id="IPR007934">
    <property type="entry name" value="AbfB_ABD"/>
</dbReference>
<dbReference type="InterPro" id="IPR036195">
    <property type="entry name" value="AbfB_ABD_sf"/>
</dbReference>
<feature type="domain" description="CTCK" evidence="10">
    <location>
        <begin position="2265"/>
        <end position="2350"/>
    </location>
</feature>
<evidence type="ECO:0008006" key="14">
    <source>
        <dbReference type="Google" id="ProtNLM"/>
    </source>
</evidence>
<comment type="subcellular location">
    <subcellularLocation>
        <location evidence="1">Secreted</location>
    </subcellularLocation>
</comment>
<accession>A0AAV9R1K5</accession>
<feature type="domain" description="VWFD" evidence="11">
    <location>
        <begin position="480"/>
        <end position="654"/>
    </location>
</feature>
<dbReference type="InterPro" id="IPR001007">
    <property type="entry name" value="VWF_dom"/>
</dbReference>
<dbReference type="Pfam" id="PF01826">
    <property type="entry name" value="TIL"/>
    <property type="match status" value="3"/>
</dbReference>
<keyword evidence="3" id="KW-0677">Repeat</keyword>
<dbReference type="Pfam" id="PF25961">
    <property type="entry name" value="OTOGL_N"/>
    <property type="match status" value="1"/>
</dbReference>
<feature type="domain" description="VWFD" evidence="11">
    <location>
        <begin position="945"/>
        <end position="1113"/>
    </location>
</feature>
<organism evidence="12 13">
    <name type="scientific">Crenichthys baileyi</name>
    <name type="common">White River springfish</name>
    <dbReference type="NCBI Taxonomy" id="28760"/>
    <lineage>
        <taxon>Eukaryota</taxon>
        <taxon>Metazoa</taxon>
        <taxon>Chordata</taxon>
        <taxon>Craniata</taxon>
        <taxon>Vertebrata</taxon>
        <taxon>Euteleostomi</taxon>
        <taxon>Actinopterygii</taxon>
        <taxon>Neopterygii</taxon>
        <taxon>Teleostei</taxon>
        <taxon>Neoteleostei</taxon>
        <taxon>Acanthomorphata</taxon>
        <taxon>Ovalentaria</taxon>
        <taxon>Atherinomorphae</taxon>
        <taxon>Cyprinodontiformes</taxon>
        <taxon>Goodeidae</taxon>
        <taxon>Crenichthys</taxon>
    </lineage>
</organism>
<dbReference type="SUPFAM" id="SSF57567">
    <property type="entry name" value="Serine protease inhibitors"/>
    <property type="match status" value="4"/>
</dbReference>
<dbReference type="SUPFAM" id="SSF110221">
    <property type="entry name" value="AbfB domain"/>
    <property type="match status" value="1"/>
</dbReference>
<keyword evidence="2" id="KW-0964">Secreted</keyword>
<dbReference type="GO" id="GO:0031012">
    <property type="term" value="C:extracellular matrix"/>
    <property type="evidence" value="ECO:0007669"/>
    <property type="project" value="TreeGrafter"/>
</dbReference>
<dbReference type="Pfam" id="PF25962">
    <property type="entry name" value="TIL_OTOGL_Mucin"/>
    <property type="match status" value="1"/>
</dbReference>
<evidence type="ECO:0000256" key="9">
    <source>
        <dbReference type="SAM" id="SignalP"/>
    </source>
</evidence>
<dbReference type="InterPro" id="IPR058755">
    <property type="entry name" value="Fn1-VW_OTOGL"/>
</dbReference>
<dbReference type="InterPro" id="IPR002919">
    <property type="entry name" value="TIL_dom"/>
</dbReference>
<comment type="caution">
    <text evidence="12">The sequence shown here is derived from an EMBL/GenBank/DDBJ whole genome shotgun (WGS) entry which is preliminary data.</text>
</comment>
<evidence type="ECO:0000256" key="3">
    <source>
        <dbReference type="ARBA" id="ARBA00022737"/>
    </source>
</evidence>
<dbReference type="PROSITE" id="PS51233">
    <property type="entry name" value="VWFD"/>
    <property type="match status" value="3"/>
</dbReference>
<evidence type="ECO:0000259" key="11">
    <source>
        <dbReference type="PROSITE" id="PS51233"/>
    </source>
</evidence>
<evidence type="ECO:0000256" key="2">
    <source>
        <dbReference type="ARBA" id="ARBA00022525"/>
    </source>
</evidence>
<dbReference type="InterPro" id="IPR050780">
    <property type="entry name" value="Mucin_vWF_Thrombospondin_sf"/>
</dbReference>
<keyword evidence="5" id="KW-0325">Glycoprotein</keyword>
<evidence type="ECO:0000256" key="1">
    <source>
        <dbReference type="ARBA" id="ARBA00004613"/>
    </source>
</evidence>
<protein>
    <recommendedName>
        <fullName evidence="14">Otogelin-like protein</fullName>
    </recommendedName>
</protein>
<dbReference type="GO" id="GO:0046556">
    <property type="term" value="F:alpha-L-arabinofuranosidase activity"/>
    <property type="evidence" value="ECO:0007669"/>
    <property type="project" value="InterPro"/>
</dbReference>
<dbReference type="Pfam" id="PF00094">
    <property type="entry name" value="VWD"/>
    <property type="match status" value="4"/>
</dbReference>
<feature type="disulfide bond" evidence="7">
    <location>
        <begin position="2279"/>
        <end position="2328"/>
    </location>
</feature>
<proteinExistence type="inferred from homology"/>
<comment type="caution">
    <text evidence="7">Lacks conserved residue(s) required for the propagation of feature annotation.</text>
</comment>
<name>A0AAV9R1K5_9TELE</name>
<comment type="similarity">
    <text evidence="6">Belongs to the otogelin family.</text>
</comment>
<dbReference type="InterPro" id="IPR014853">
    <property type="entry name" value="VWF/SSPO/ZAN-like_Cys-rich_dom"/>
</dbReference>
<dbReference type="InterPro" id="IPR058753">
    <property type="entry name" value="TIL_OTOGL_Mucin"/>
</dbReference>
<evidence type="ECO:0000313" key="12">
    <source>
        <dbReference type="EMBL" id="KAK5602165.1"/>
    </source>
</evidence>
<keyword evidence="4 7" id="KW-1015">Disulfide bond</keyword>
<sequence length="2350" mass="259465">MNVKCTVRRFLLLSFSVSHLLLVVGGQSRLSVAEGRSQRRANALRRKRDLLGEETYRPLLSENTLSRSILHNYTARDESSEYCGCLNGGWCQEDGVCDCSQFQALGDRCQIIPNQGQDRDGICRSWGQHHFETFDGIYFYFPGTCSYILAQDCHSATPEYTVWIHNSRACEGNVYSCPRALSLFFPNEEEIHISGYQVHQGGRRLSLPQTVGGVFIERLADYLLVKSVFGFSLAWDGGSGVYLKMSEEHQGTPCGLCGNFNHIAGDDLNTARGIRTDEPALFANSWTVDLPHERACPSVDLDFNGPCHSESDMDDAIEKCSALLFFPFLSCHENIDPNPFVASCVSDLCGSDDEETFCRALVEYTRACSHVGYPVREWRDSFPSCNDGCEESFVYRDCISCCPPTCTFEKECLGTNLHCLDGCYCPDGLILQNGTCIPASQCPCVYHGTSYVQGQVIQQGCSVCVCMGGVWNCTENNCTAECSVVGDVFVTTFDGRMFLQPGACQYVLAKSRGSTKFTVMLQYTTCEEQQVCIQSVTVVLDEDVNHQITLTREGEVIIGINPAPALPYADDAVEVNRLTSVFTQLKAGIGLRLHYDGQGGRVYLQLSSQWRGQTLGLCGTFNGNLRDDFLSPAGMIEGTPQLHANAWKVSSACVAPVNLPIIDPCEMNQHNVYYASQCDVLLESLFAPCHGHISPISYQQQCRYQACRCGSSCLCTALAHYTYLCSKHGVDVNFRSHVSECGVACLGGMLFHSCVSSCGRSCRALASTETCDPTDCAEGCGCPDSSYYDDVRRRCVQLSQCHCYSMGGVSQPGEVTFSASGPCLCRNGKMECEPEEKEPDSVEVGECPEGKVYHSCTEQSRGVACAPTCRNLMLNLTCPPNTPCISGCVCPPGLVLHQGECYYPENCPCAWLGLEYLPGQVVETSCYRCVCHRGHFSCSYSPCPAVCTVYSDRHYHTFDGLEYDYQTDCQVYLLKSAGETEVSIVAQNKDCYESGIVCMKILVVHVGLTKIYFTDNSGNPSPSTVVGRGSEFELWNAGYYTVVHFSSQDLTILWDRKTTVHIRAGPRWKGLLSGLCGNFDSVTVNDMTTSSHMEVNNAQTFGNSWALGQCESDYIVERPCERDLGRQPYAKRECALLYSDVFAPCHNVVDVAWFYRNCLTDTCNCNRGGDCECLCTSIAAYAHKCCQLGVTIHWRSPSVCPNDCEYYNQELGDGPFSLVSAVFNDTMFGVNRTSSSVFPLLRERPGQLPAPGILFNFMITAGLWRNRTSRVPVVSLESAERPNYFLTVSGRSRLQLEQWNRGAEFGRRATFIQHQGLFLPGYSSFELVSQPGIFLSLTRGAARAQRYGTSEGFKGSSSFTLEDSLFIIPYRMMCEWRYQACASPCVHTCSDPDATRCQFLPPVEGCIPRCPKNMVLDEVTRRCVYTEDCVNLPPTPTPFAFVTRPNRTTTPPPFPTTVTTPTTPLLTSPTTLPPTTTVITTVPTTTVPETTTTLSTTSQPTTTTEIFTPVETTTALPSTEPTTVPSTEIISSPETPPVTEVSTRLPWPTGPCTPPFSYRIDECAELICFNGELLFHNSSLHCRYNTSPPQCSLLGLPILINTDPCCPLWQCPCRCTVMSDLRVITFDGNNVALYDNGSYILVNLPRETIIGTVEKCPTSQSVNSIRRTSPTGGTSGLCFKKLNITTSNYRIIINRLDRKVTVNYRPVKLPFSLMHSCPLVACVVAVMGIQKMTLNYRTVRWSERAFTPCHSKVPPEQFCDIMWAGDLHYKDHQCDFLAAYVAVCYTHQVCISWRRHNFCPLRCPPGKEYQPCVSTCNSRTCLNKDYYEETTCSFIREECVCRSGTILHRADSPYCVTEDLCVCTDNEGNPRAPGEVWNGSARSCCLYKCMENGSVVAVEPDCSAVPTPLCEREGEYVLDVLEEGSCCPKKICECNMTICDSEAPPCDNGNRLVIGYSALSCCPEYRCECDPMACPPVFAPDCREDQFLVEVRGQKSCCYSYLCVCESCIEPIPTCSHGEILAVDPNSTNSCCPQYHCVCDVNQCPKSSLSCAPGLSLVETVDPSDCCPKHHCECQCEDRALPICQLGEVLVEVPESSTDCGCLQHTCQKAEVCLFQGVTVLGPGQSLVQYFEGELCYTVQCLPYKDPQTGFYAMEITSVNCTQKCGSHQAYVPSIDPQVCCGSCKNISCTFTDENGTAEPFTAGSSWVENCTRYDCVETAVGAVILTSGVICPPFNDSECFQSGGVVQSYVDGCCKTCKEDGKTCKRVAIRTTIRKDDCRSNTPVTVYSCDGKCPSATIFNFNINSHARFCKCCRENGLQTRTVSLYCSRNASMVDYNFQEPLDCSCQWN</sequence>
<feature type="compositionally biased region" description="Low complexity" evidence="8">
    <location>
        <begin position="1456"/>
        <end position="1475"/>
    </location>
</feature>
<keyword evidence="13" id="KW-1185">Reference proteome</keyword>
<evidence type="ECO:0000259" key="10">
    <source>
        <dbReference type="PROSITE" id="PS01225"/>
    </source>
</evidence>
<dbReference type="SMART" id="SM00216">
    <property type="entry name" value="VWD"/>
    <property type="match status" value="3"/>
</dbReference>
<dbReference type="CDD" id="cd19941">
    <property type="entry name" value="TIL"/>
    <property type="match status" value="4"/>
</dbReference>
<dbReference type="SMART" id="SM00832">
    <property type="entry name" value="C8"/>
    <property type="match status" value="4"/>
</dbReference>